<feature type="region of interest" description="Disordered" evidence="1">
    <location>
        <begin position="210"/>
        <end position="249"/>
    </location>
</feature>
<name>A0A3D2X992_9FIRM</name>
<evidence type="ECO:0000313" key="4">
    <source>
        <dbReference type="Proteomes" id="UP000262969"/>
    </source>
</evidence>
<evidence type="ECO:0000256" key="1">
    <source>
        <dbReference type="SAM" id="MobiDB-lite"/>
    </source>
</evidence>
<keyword evidence="2" id="KW-0812">Transmembrane</keyword>
<evidence type="ECO:0008006" key="5">
    <source>
        <dbReference type="Google" id="ProtNLM"/>
    </source>
</evidence>
<dbReference type="AlphaFoldDB" id="A0A3D2X992"/>
<feature type="region of interest" description="Disordered" evidence="1">
    <location>
        <begin position="153"/>
        <end position="181"/>
    </location>
</feature>
<accession>A0A3D2X992</accession>
<feature type="transmembrane region" description="Helical" evidence="2">
    <location>
        <begin position="115"/>
        <end position="136"/>
    </location>
</feature>
<feature type="compositionally biased region" description="Basic and acidic residues" evidence="1">
    <location>
        <begin position="210"/>
        <end position="221"/>
    </location>
</feature>
<reference evidence="3 4" key="1">
    <citation type="journal article" date="2018" name="Nat. Biotechnol.">
        <title>A standardized bacterial taxonomy based on genome phylogeny substantially revises the tree of life.</title>
        <authorList>
            <person name="Parks D.H."/>
            <person name="Chuvochina M."/>
            <person name="Waite D.W."/>
            <person name="Rinke C."/>
            <person name="Skarshewski A."/>
            <person name="Chaumeil P.A."/>
            <person name="Hugenholtz P."/>
        </authorList>
    </citation>
    <scope>NUCLEOTIDE SEQUENCE [LARGE SCALE GENOMIC DNA]</scope>
    <source>
        <strain evidence="3">UBA11728</strain>
    </source>
</reference>
<gene>
    <name evidence="3" type="ORF">DHW61_13975</name>
</gene>
<proteinExistence type="predicted"/>
<evidence type="ECO:0000256" key="2">
    <source>
        <dbReference type="SAM" id="Phobius"/>
    </source>
</evidence>
<comment type="caution">
    <text evidence="3">The sequence shown here is derived from an EMBL/GenBank/DDBJ whole genome shotgun (WGS) entry which is preliminary data.</text>
</comment>
<keyword evidence="2" id="KW-0472">Membrane</keyword>
<feature type="compositionally biased region" description="Polar residues" evidence="1">
    <location>
        <begin position="236"/>
        <end position="245"/>
    </location>
</feature>
<sequence>MKKNIEKENNTMIQSDLMSDPFFDSLKKQLDESLDLENIMVSEDLIQSTLRAIEIKKETAFHEDDSVTTKEKATLPSEEKEIISIEKQREGKREGKREAKKEVKRENQSKNKRKIIKYIGTWGSVVAASILIFYLGGQGLLSQLMEGKSISMEDTNLGSSESSSEVRLGSLDKEGSNTSFDTVTPIERDVTTGNEEQELQIELKKNYELDSNDKGLEDEKVSVTSQDSLSDKTDTTMEPQANGYNLNPDGGSRKAFNYAMEDINLLNDVNTVKVNLDSSDEEKIKDIMLLMPSKHLHLTTEDPAQKIKYIISIPLTEEDEIVYFINDTEVLIKTYGNEGIVTSTSYEVDQDYDLIQDIENILQ</sequence>
<protein>
    <recommendedName>
        <fullName evidence="5">DUF4367 domain-containing protein</fullName>
    </recommendedName>
</protein>
<organism evidence="3 4">
    <name type="scientific">Lachnoclostridium phytofermentans</name>
    <dbReference type="NCBI Taxonomy" id="66219"/>
    <lineage>
        <taxon>Bacteria</taxon>
        <taxon>Bacillati</taxon>
        <taxon>Bacillota</taxon>
        <taxon>Clostridia</taxon>
        <taxon>Lachnospirales</taxon>
        <taxon>Lachnospiraceae</taxon>
    </lineage>
</organism>
<dbReference type="Proteomes" id="UP000262969">
    <property type="component" value="Unassembled WGS sequence"/>
</dbReference>
<evidence type="ECO:0000313" key="3">
    <source>
        <dbReference type="EMBL" id="HCL03494.1"/>
    </source>
</evidence>
<keyword evidence="2" id="KW-1133">Transmembrane helix</keyword>
<dbReference type="EMBL" id="DPVV01000464">
    <property type="protein sequence ID" value="HCL03494.1"/>
    <property type="molecule type" value="Genomic_DNA"/>
</dbReference>